<dbReference type="EMBL" id="JBFOLK010000010">
    <property type="protein sequence ID" value="KAL2480493.1"/>
    <property type="molecule type" value="Genomic_DNA"/>
</dbReference>
<dbReference type="Gene3D" id="3.30.420.10">
    <property type="entry name" value="Ribonuclease H-like superfamily/Ribonuclease H"/>
    <property type="match status" value="1"/>
</dbReference>
<dbReference type="AlphaFoldDB" id="A0ABD1QWF6"/>
<dbReference type="CDD" id="cd09279">
    <property type="entry name" value="RNase_HI_like"/>
    <property type="match status" value="1"/>
</dbReference>
<dbReference type="Pfam" id="PF13456">
    <property type="entry name" value="RVT_3"/>
    <property type="match status" value="1"/>
</dbReference>
<evidence type="ECO:0000313" key="3">
    <source>
        <dbReference type="Proteomes" id="UP001604336"/>
    </source>
</evidence>
<sequence>MHQSWSSPDEPGLGATLQSLRFDFYASNNMAEYEALIIGLRFAKRIGALRLLVYSSSQLVVNQINKSCQTKDEKMASYLQIVEQELESFCDVKVKQISKTQNSLTNALAQLSTSKGIEELKNILIKRINNVAINQPEPMLTVADLNFSWIGEII</sequence>
<dbReference type="Proteomes" id="UP001604336">
    <property type="component" value="Unassembled WGS sequence"/>
</dbReference>
<keyword evidence="3" id="KW-1185">Reference proteome</keyword>
<dbReference type="InterPro" id="IPR012337">
    <property type="entry name" value="RNaseH-like_sf"/>
</dbReference>
<evidence type="ECO:0000259" key="1">
    <source>
        <dbReference type="PROSITE" id="PS50879"/>
    </source>
</evidence>
<dbReference type="InterPro" id="IPR002156">
    <property type="entry name" value="RNaseH_domain"/>
</dbReference>
<comment type="caution">
    <text evidence="2">The sequence shown here is derived from an EMBL/GenBank/DDBJ whole genome shotgun (WGS) entry which is preliminary data.</text>
</comment>
<reference evidence="3" key="1">
    <citation type="submission" date="2024-07" db="EMBL/GenBank/DDBJ databases">
        <title>Two chromosome-level genome assemblies of Korean endemic species Abeliophyllum distichum and Forsythia ovata (Oleaceae).</title>
        <authorList>
            <person name="Jang H."/>
        </authorList>
    </citation>
    <scope>NUCLEOTIDE SEQUENCE [LARGE SCALE GENOMIC DNA]</scope>
</reference>
<dbReference type="PROSITE" id="PS50879">
    <property type="entry name" value="RNASE_H_1"/>
    <property type="match status" value="1"/>
</dbReference>
<gene>
    <name evidence="2" type="ORF">Adt_33459</name>
</gene>
<dbReference type="PANTHER" id="PTHR48475">
    <property type="entry name" value="RIBONUCLEASE H"/>
    <property type="match status" value="1"/>
</dbReference>
<name>A0ABD1QWF6_9LAMI</name>
<dbReference type="PANTHER" id="PTHR48475:SF2">
    <property type="entry name" value="RIBONUCLEASE H"/>
    <property type="match status" value="1"/>
</dbReference>
<dbReference type="SUPFAM" id="SSF53098">
    <property type="entry name" value="Ribonuclease H-like"/>
    <property type="match status" value="1"/>
</dbReference>
<feature type="domain" description="RNase H type-1" evidence="1">
    <location>
        <begin position="1"/>
        <end position="118"/>
    </location>
</feature>
<accession>A0ABD1QWF6</accession>
<proteinExistence type="predicted"/>
<organism evidence="2 3">
    <name type="scientific">Abeliophyllum distichum</name>
    <dbReference type="NCBI Taxonomy" id="126358"/>
    <lineage>
        <taxon>Eukaryota</taxon>
        <taxon>Viridiplantae</taxon>
        <taxon>Streptophyta</taxon>
        <taxon>Embryophyta</taxon>
        <taxon>Tracheophyta</taxon>
        <taxon>Spermatophyta</taxon>
        <taxon>Magnoliopsida</taxon>
        <taxon>eudicotyledons</taxon>
        <taxon>Gunneridae</taxon>
        <taxon>Pentapetalae</taxon>
        <taxon>asterids</taxon>
        <taxon>lamiids</taxon>
        <taxon>Lamiales</taxon>
        <taxon>Oleaceae</taxon>
        <taxon>Forsythieae</taxon>
        <taxon>Abeliophyllum</taxon>
    </lineage>
</organism>
<dbReference type="InterPro" id="IPR036397">
    <property type="entry name" value="RNaseH_sf"/>
</dbReference>
<protein>
    <submittedName>
        <fullName evidence="2">Ribonuclease H</fullName>
    </submittedName>
</protein>
<evidence type="ECO:0000313" key="2">
    <source>
        <dbReference type="EMBL" id="KAL2480493.1"/>
    </source>
</evidence>